<dbReference type="InterPro" id="IPR041413">
    <property type="entry name" value="MLTR_LBD"/>
</dbReference>
<dbReference type="Gene3D" id="3.30.450.180">
    <property type="match status" value="1"/>
</dbReference>
<dbReference type="PANTHER" id="PTHR35010">
    <property type="entry name" value="BLL4672 PROTEIN-RELATED"/>
    <property type="match status" value="1"/>
</dbReference>
<gene>
    <name evidence="2" type="ORF">G6N77_12960</name>
</gene>
<dbReference type="CDD" id="cd00093">
    <property type="entry name" value="HTH_XRE"/>
    <property type="match status" value="1"/>
</dbReference>
<name>A0ABX0DBR6_9MICC</name>
<dbReference type="InterPro" id="IPR001387">
    <property type="entry name" value="Cro/C1-type_HTH"/>
</dbReference>
<dbReference type="Pfam" id="PF17765">
    <property type="entry name" value="MLTR_LBD"/>
    <property type="match status" value="1"/>
</dbReference>
<proteinExistence type="predicted"/>
<dbReference type="EMBL" id="JAAKZI010000022">
    <property type="protein sequence ID" value="NGN84359.1"/>
    <property type="molecule type" value="Genomic_DNA"/>
</dbReference>
<dbReference type="Pfam" id="PF13560">
    <property type="entry name" value="HTH_31"/>
    <property type="match status" value="1"/>
</dbReference>
<dbReference type="PANTHER" id="PTHR35010:SF2">
    <property type="entry name" value="BLL4672 PROTEIN"/>
    <property type="match status" value="1"/>
</dbReference>
<protein>
    <submittedName>
        <fullName evidence="2">Helix-turn-helix domain-containing protein</fullName>
    </submittedName>
</protein>
<keyword evidence="3" id="KW-1185">Reference proteome</keyword>
<dbReference type="RefSeq" id="WP_165182582.1">
    <property type="nucleotide sequence ID" value="NZ_JAAKZI010000022.1"/>
</dbReference>
<evidence type="ECO:0000313" key="3">
    <source>
        <dbReference type="Proteomes" id="UP000479226"/>
    </source>
</evidence>
<evidence type="ECO:0000313" key="2">
    <source>
        <dbReference type="EMBL" id="NGN84359.1"/>
    </source>
</evidence>
<reference evidence="2 3" key="1">
    <citation type="submission" date="2020-02" db="EMBL/GenBank/DDBJ databases">
        <title>Genome sequence of the type strain DSM 27180 of Arthrobacter silviterrae.</title>
        <authorList>
            <person name="Gao J."/>
            <person name="Sun J."/>
        </authorList>
    </citation>
    <scope>NUCLEOTIDE SEQUENCE [LARGE SCALE GENOMIC DNA]</scope>
    <source>
        <strain evidence="2 3">DSM 27180</strain>
    </source>
</reference>
<sequence>MDHKTEIREFLSSRRARITPEQAGLPAYGGHRRVKGLRREEVCLLAGVSIDYYVRMERGNLAGVSDVVLESVARALALDDAERDHLFDLARKSVSAQPVRRRPSPRQVRPSLVQVLEAIPDAPAWIRNARHDMLAANPMARALYAPMLADPRQPPNTARFIYLDPASKDFFTDWDRAADDIAAMLRLEAGKNPRDAALTELIGELSTRSDVFRQRWAAHNVRFHRTGFKQLHHPVVGSLELNFEAMEFPSDPGLTMLVYTAAAGTPTADALKLLASWVSTQAQSAPSTAQG</sequence>
<dbReference type="Proteomes" id="UP000479226">
    <property type="component" value="Unassembled WGS sequence"/>
</dbReference>
<evidence type="ECO:0000259" key="1">
    <source>
        <dbReference type="Pfam" id="PF17765"/>
    </source>
</evidence>
<organism evidence="2 3">
    <name type="scientific">Arthrobacter silviterrae</name>
    <dbReference type="NCBI Taxonomy" id="2026658"/>
    <lineage>
        <taxon>Bacteria</taxon>
        <taxon>Bacillati</taxon>
        <taxon>Actinomycetota</taxon>
        <taxon>Actinomycetes</taxon>
        <taxon>Micrococcales</taxon>
        <taxon>Micrococcaceae</taxon>
        <taxon>Arthrobacter</taxon>
    </lineage>
</organism>
<feature type="domain" description="MmyB-like transcription regulator ligand binding" evidence="1">
    <location>
        <begin position="108"/>
        <end position="274"/>
    </location>
</feature>
<comment type="caution">
    <text evidence="2">The sequence shown here is derived from an EMBL/GenBank/DDBJ whole genome shotgun (WGS) entry which is preliminary data.</text>
</comment>
<accession>A0ABX0DBR6</accession>
<dbReference type="Gene3D" id="1.10.260.40">
    <property type="entry name" value="lambda repressor-like DNA-binding domains"/>
    <property type="match status" value="1"/>
</dbReference>
<dbReference type="SUPFAM" id="SSF47413">
    <property type="entry name" value="lambda repressor-like DNA-binding domains"/>
    <property type="match status" value="1"/>
</dbReference>
<dbReference type="InterPro" id="IPR010982">
    <property type="entry name" value="Lambda_DNA-bd_dom_sf"/>
</dbReference>